<dbReference type="InterPro" id="IPR009056">
    <property type="entry name" value="Cyt_c-like_dom"/>
</dbReference>
<proteinExistence type="predicted"/>
<organism evidence="7 8">
    <name type="scientific">Simiduia agarivorans (strain DSM 21679 / JCM 13881 / BCRC 17597 / SA1)</name>
    <dbReference type="NCBI Taxonomy" id="1117647"/>
    <lineage>
        <taxon>Bacteria</taxon>
        <taxon>Pseudomonadati</taxon>
        <taxon>Pseudomonadota</taxon>
        <taxon>Gammaproteobacteria</taxon>
        <taxon>Cellvibrionales</taxon>
        <taxon>Cellvibrionaceae</taxon>
        <taxon>Simiduia</taxon>
    </lineage>
</organism>
<reference evidence="7 8" key="1">
    <citation type="journal article" date="2013" name="Genome Announc.">
        <title>Complete genome sequence of Simiduia agarivorans SA1(T), a marine bacterium able to degrade a variety of polysaccharides.</title>
        <authorList>
            <person name="Lin S.Y."/>
            <person name="Shieh W.Y."/>
            <person name="Chen J.S."/>
            <person name="Tang S.L."/>
        </authorList>
    </citation>
    <scope>NUCLEOTIDE SEQUENCE [LARGE SCALE GENOMIC DNA]</scope>
    <source>
        <strain evidence="8">DSM 21679 / JCM 13881 / BCRC 17597 / SA1</strain>
    </source>
</reference>
<keyword evidence="5" id="KW-0732">Signal</keyword>
<keyword evidence="2 4" id="KW-0479">Metal-binding</keyword>
<keyword evidence="3 4" id="KW-0408">Iron</keyword>
<evidence type="ECO:0000256" key="1">
    <source>
        <dbReference type="ARBA" id="ARBA00022617"/>
    </source>
</evidence>
<feature type="domain" description="Cytochrome c" evidence="6">
    <location>
        <begin position="41"/>
        <end position="159"/>
    </location>
</feature>
<dbReference type="PANTHER" id="PTHR35008:SF8">
    <property type="entry name" value="ALCOHOL DEHYDROGENASE CYTOCHROME C SUBUNIT"/>
    <property type="match status" value="1"/>
</dbReference>
<dbReference type="Pfam" id="PF00034">
    <property type="entry name" value="Cytochrom_C"/>
    <property type="match status" value="1"/>
</dbReference>
<evidence type="ECO:0000256" key="5">
    <source>
        <dbReference type="SAM" id="SignalP"/>
    </source>
</evidence>
<evidence type="ECO:0000256" key="2">
    <source>
        <dbReference type="ARBA" id="ARBA00022723"/>
    </source>
</evidence>
<evidence type="ECO:0000256" key="3">
    <source>
        <dbReference type="ARBA" id="ARBA00023004"/>
    </source>
</evidence>
<dbReference type="RefSeq" id="WP_015047383.1">
    <property type="nucleotide sequence ID" value="NC_018868.3"/>
</dbReference>
<dbReference type="InterPro" id="IPR036909">
    <property type="entry name" value="Cyt_c-like_dom_sf"/>
</dbReference>
<feature type="chain" id="PRO_5003878351" evidence="5">
    <location>
        <begin position="19"/>
        <end position="188"/>
    </location>
</feature>
<dbReference type="GO" id="GO:0046872">
    <property type="term" value="F:metal ion binding"/>
    <property type="evidence" value="ECO:0007669"/>
    <property type="project" value="UniProtKB-KW"/>
</dbReference>
<protein>
    <submittedName>
        <fullName evidence="7">Cytochrome c protein</fullName>
    </submittedName>
</protein>
<dbReference type="InterPro" id="IPR051459">
    <property type="entry name" value="Cytochrome_c-type_DH"/>
</dbReference>
<evidence type="ECO:0000313" key="7">
    <source>
        <dbReference type="EMBL" id="AFU99219.1"/>
    </source>
</evidence>
<dbReference type="SUPFAM" id="SSF46626">
    <property type="entry name" value="Cytochrome c"/>
    <property type="match status" value="1"/>
</dbReference>
<gene>
    <name evidence="7" type="ordered locus">M5M_10190</name>
</gene>
<dbReference type="HOGENOM" id="CLU_117226_2_0_6"/>
<dbReference type="AlphaFoldDB" id="K4KJB5"/>
<dbReference type="EMBL" id="CP003746">
    <property type="protein sequence ID" value="AFU99219.1"/>
    <property type="molecule type" value="Genomic_DNA"/>
</dbReference>
<keyword evidence="1 4" id="KW-0349">Heme</keyword>
<dbReference type="Proteomes" id="UP000000466">
    <property type="component" value="Chromosome"/>
</dbReference>
<dbReference type="eggNOG" id="COG2010">
    <property type="taxonomic scope" value="Bacteria"/>
</dbReference>
<dbReference type="STRING" id="1117647.M5M_10190"/>
<dbReference type="OrthoDB" id="9811281at2"/>
<evidence type="ECO:0000313" key="8">
    <source>
        <dbReference type="Proteomes" id="UP000000466"/>
    </source>
</evidence>
<accession>K4KJB5</accession>
<dbReference type="GO" id="GO:0009055">
    <property type="term" value="F:electron transfer activity"/>
    <property type="evidence" value="ECO:0007669"/>
    <property type="project" value="InterPro"/>
</dbReference>
<sequence>MKLRLIATALLIVGCAQTVPVFVEKQPDTGTAPPDAMSNDPLAQHGQYLVTLLGCGSCHTDGALTGQANSKLLLAGSRTGIAISNPLKVEHPGMVFPPNLTPDKTTGLGHWSETDIVLMLKAGEDRHGIRQSPVMPWSAYAQMSDDDARAIARYLKRLAPVSHKVPTNVRPGQASDLPHVYFGVYQKP</sequence>
<dbReference type="Gene3D" id="1.10.760.10">
    <property type="entry name" value="Cytochrome c-like domain"/>
    <property type="match status" value="1"/>
</dbReference>
<feature type="signal peptide" evidence="5">
    <location>
        <begin position="1"/>
        <end position="18"/>
    </location>
</feature>
<evidence type="ECO:0000256" key="4">
    <source>
        <dbReference type="PROSITE-ProRule" id="PRU00433"/>
    </source>
</evidence>
<dbReference type="PANTHER" id="PTHR35008">
    <property type="entry name" value="BLL4482 PROTEIN-RELATED"/>
    <property type="match status" value="1"/>
</dbReference>
<dbReference type="KEGG" id="saga:M5M_10190"/>
<dbReference type="PROSITE" id="PS51257">
    <property type="entry name" value="PROKAR_LIPOPROTEIN"/>
    <property type="match status" value="1"/>
</dbReference>
<dbReference type="GO" id="GO:0020037">
    <property type="term" value="F:heme binding"/>
    <property type="evidence" value="ECO:0007669"/>
    <property type="project" value="InterPro"/>
</dbReference>
<keyword evidence="8" id="KW-1185">Reference proteome</keyword>
<dbReference type="PROSITE" id="PS51007">
    <property type="entry name" value="CYTC"/>
    <property type="match status" value="1"/>
</dbReference>
<evidence type="ECO:0000259" key="6">
    <source>
        <dbReference type="PROSITE" id="PS51007"/>
    </source>
</evidence>
<name>K4KJB5_SIMAS</name>